<keyword evidence="4" id="KW-1185">Reference proteome</keyword>
<name>A0A4Y7SCJ8_COPMI</name>
<evidence type="ECO:0000313" key="4">
    <source>
        <dbReference type="Proteomes" id="UP000298030"/>
    </source>
</evidence>
<feature type="transmembrane region" description="Helical" evidence="2">
    <location>
        <begin position="124"/>
        <end position="157"/>
    </location>
</feature>
<evidence type="ECO:0000256" key="2">
    <source>
        <dbReference type="SAM" id="Phobius"/>
    </source>
</evidence>
<keyword evidence="2" id="KW-0472">Membrane</keyword>
<keyword evidence="2" id="KW-1133">Transmembrane helix</keyword>
<dbReference type="EMBL" id="QPFP01000202">
    <property type="protein sequence ID" value="TEB19245.1"/>
    <property type="molecule type" value="Genomic_DNA"/>
</dbReference>
<feature type="region of interest" description="Disordered" evidence="1">
    <location>
        <begin position="36"/>
        <end position="116"/>
    </location>
</feature>
<evidence type="ECO:0000313" key="3">
    <source>
        <dbReference type="EMBL" id="TEB19245.1"/>
    </source>
</evidence>
<dbReference type="Proteomes" id="UP000298030">
    <property type="component" value="Unassembled WGS sequence"/>
</dbReference>
<gene>
    <name evidence="3" type="ORF">FA13DRAFT_486943</name>
</gene>
<organism evidence="3 4">
    <name type="scientific">Coprinellus micaceus</name>
    <name type="common">Glistening ink-cap mushroom</name>
    <name type="synonym">Coprinus micaceus</name>
    <dbReference type="NCBI Taxonomy" id="71717"/>
    <lineage>
        <taxon>Eukaryota</taxon>
        <taxon>Fungi</taxon>
        <taxon>Dikarya</taxon>
        <taxon>Basidiomycota</taxon>
        <taxon>Agaricomycotina</taxon>
        <taxon>Agaricomycetes</taxon>
        <taxon>Agaricomycetidae</taxon>
        <taxon>Agaricales</taxon>
        <taxon>Agaricineae</taxon>
        <taxon>Psathyrellaceae</taxon>
        <taxon>Coprinellus</taxon>
    </lineage>
</organism>
<dbReference type="OrthoDB" id="3122104at2759"/>
<keyword evidence="2" id="KW-0812">Transmembrane</keyword>
<comment type="caution">
    <text evidence="3">The sequence shown here is derived from an EMBL/GenBank/DDBJ whole genome shotgun (WGS) entry which is preliminary data.</text>
</comment>
<proteinExistence type="predicted"/>
<feature type="compositionally biased region" description="Polar residues" evidence="1">
    <location>
        <begin position="60"/>
        <end position="97"/>
    </location>
</feature>
<dbReference type="AlphaFoldDB" id="A0A4Y7SCJ8"/>
<sequence length="207" mass="22502">MQRRPGRSQRRVLDWIDQTNASCLGDGSANVLEWMGHVDPPNDPSVTAPMPTRQRRYAMSPTSRRPSSHGTRNFSLPLSKSAGTTSRQTSSTVQHTGVLTDGEFQGDSVYSPESEHAGSGEGSVYSALVVLVSCFLCAALLPSLFVLGLFSVFLTFAPSWSSVQTAQFLPLHREASVINLGTDEEIPEPKDGERNVFDVAFERDGKA</sequence>
<accession>A0A4Y7SCJ8</accession>
<reference evidence="3 4" key="1">
    <citation type="journal article" date="2019" name="Nat. Ecol. Evol.">
        <title>Megaphylogeny resolves global patterns of mushroom evolution.</title>
        <authorList>
            <person name="Varga T."/>
            <person name="Krizsan K."/>
            <person name="Foldi C."/>
            <person name="Dima B."/>
            <person name="Sanchez-Garcia M."/>
            <person name="Sanchez-Ramirez S."/>
            <person name="Szollosi G.J."/>
            <person name="Szarkandi J.G."/>
            <person name="Papp V."/>
            <person name="Albert L."/>
            <person name="Andreopoulos W."/>
            <person name="Angelini C."/>
            <person name="Antonin V."/>
            <person name="Barry K.W."/>
            <person name="Bougher N.L."/>
            <person name="Buchanan P."/>
            <person name="Buyck B."/>
            <person name="Bense V."/>
            <person name="Catcheside P."/>
            <person name="Chovatia M."/>
            <person name="Cooper J."/>
            <person name="Damon W."/>
            <person name="Desjardin D."/>
            <person name="Finy P."/>
            <person name="Geml J."/>
            <person name="Haridas S."/>
            <person name="Hughes K."/>
            <person name="Justo A."/>
            <person name="Karasinski D."/>
            <person name="Kautmanova I."/>
            <person name="Kiss B."/>
            <person name="Kocsube S."/>
            <person name="Kotiranta H."/>
            <person name="LaButti K.M."/>
            <person name="Lechner B.E."/>
            <person name="Liimatainen K."/>
            <person name="Lipzen A."/>
            <person name="Lukacs Z."/>
            <person name="Mihaltcheva S."/>
            <person name="Morgado L.N."/>
            <person name="Niskanen T."/>
            <person name="Noordeloos M.E."/>
            <person name="Ohm R.A."/>
            <person name="Ortiz-Santana B."/>
            <person name="Ovrebo C."/>
            <person name="Racz N."/>
            <person name="Riley R."/>
            <person name="Savchenko A."/>
            <person name="Shiryaev A."/>
            <person name="Soop K."/>
            <person name="Spirin V."/>
            <person name="Szebenyi C."/>
            <person name="Tomsovsky M."/>
            <person name="Tulloss R.E."/>
            <person name="Uehling J."/>
            <person name="Grigoriev I.V."/>
            <person name="Vagvolgyi C."/>
            <person name="Papp T."/>
            <person name="Martin F.M."/>
            <person name="Miettinen O."/>
            <person name="Hibbett D.S."/>
            <person name="Nagy L.G."/>
        </authorList>
    </citation>
    <scope>NUCLEOTIDE SEQUENCE [LARGE SCALE GENOMIC DNA]</scope>
    <source>
        <strain evidence="3 4">FP101781</strain>
    </source>
</reference>
<protein>
    <submittedName>
        <fullName evidence="3">Uncharacterized protein</fullName>
    </submittedName>
</protein>
<evidence type="ECO:0000256" key="1">
    <source>
        <dbReference type="SAM" id="MobiDB-lite"/>
    </source>
</evidence>